<keyword evidence="1 6" id="KW-0645">Protease</keyword>
<evidence type="ECO:0000256" key="1">
    <source>
        <dbReference type="ARBA" id="ARBA00022670"/>
    </source>
</evidence>
<keyword evidence="5 6" id="KW-0482">Metalloprotease</keyword>
<evidence type="ECO:0000256" key="7">
    <source>
        <dbReference type="SAM" id="MobiDB-lite"/>
    </source>
</evidence>
<evidence type="ECO:0000256" key="2">
    <source>
        <dbReference type="ARBA" id="ARBA00022723"/>
    </source>
</evidence>
<dbReference type="Pfam" id="PF01435">
    <property type="entry name" value="Peptidase_M48"/>
    <property type="match status" value="1"/>
</dbReference>
<dbReference type="InterPro" id="IPR001915">
    <property type="entry name" value="Peptidase_M48"/>
</dbReference>
<name>A0A1M4XGH2_9BURK</name>
<dbReference type="OrthoDB" id="9810445at2"/>
<dbReference type="InterPro" id="IPR051156">
    <property type="entry name" value="Mito/Outer_Membr_Metalloprot"/>
</dbReference>
<comment type="similarity">
    <text evidence="6">Belongs to the peptidase M48 family.</text>
</comment>
<evidence type="ECO:0000259" key="8">
    <source>
        <dbReference type="Pfam" id="PF01435"/>
    </source>
</evidence>
<feature type="region of interest" description="Disordered" evidence="7">
    <location>
        <begin position="245"/>
        <end position="268"/>
    </location>
</feature>
<feature type="compositionally biased region" description="Low complexity" evidence="7">
    <location>
        <begin position="245"/>
        <end position="254"/>
    </location>
</feature>
<dbReference type="GO" id="GO:0004222">
    <property type="term" value="F:metalloendopeptidase activity"/>
    <property type="evidence" value="ECO:0007669"/>
    <property type="project" value="InterPro"/>
</dbReference>
<gene>
    <name evidence="9" type="ORF">SAMN02745117_01048</name>
</gene>
<evidence type="ECO:0000256" key="6">
    <source>
        <dbReference type="RuleBase" id="RU003983"/>
    </source>
</evidence>
<keyword evidence="3 6" id="KW-0378">Hydrolase</keyword>
<protein>
    <submittedName>
        <fullName evidence="9">Putative metalloprotease</fullName>
    </submittedName>
</protein>
<dbReference type="AlphaFoldDB" id="A0A1M4XGH2"/>
<dbReference type="GO" id="GO:0016020">
    <property type="term" value="C:membrane"/>
    <property type="evidence" value="ECO:0007669"/>
    <property type="project" value="TreeGrafter"/>
</dbReference>
<dbReference type="EMBL" id="FQUZ01000009">
    <property type="protein sequence ID" value="SHE92262.1"/>
    <property type="molecule type" value="Genomic_DNA"/>
</dbReference>
<dbReference type="RefSeq" id="WP_084522889.1">
    <property type="nucleotide sequence ID" value="NZ_FQUZ01000009.1"/>
</dbReference>
<dbReference type="GO" id="GO:0051603">
    <property type="term" value="P:proteolysis involved in protein catabolic process"/>
    <property type="evidence" value="ECO:0007669"/>
    <property type="project" value="TreeGrafter"/>
</dbReference>
<dbReference type="PANTHER" id="PTHR22726:SF8">
    <property type="entry name" value="METALLOPROTEASE YCAL"/>
    <property type="match status" value="1"/>
</dbReference>
<dbReference type="PANTHER" id="PTHR22726">
    <property type="entry name" value="METALLOENDOPEPTIDASE OMA1"/>
    <property type="match status" value="1"/>
</dbReference>
<reference evidence="9 10" key="1">
    <citation type="submission" date="2016-11" db="EMBL/GenBank/DDBJ databases">
        <authorList>
            <person name="Jaros S."/>
            <person name="Januszkiewicz K."/>
            <person name="Wedrychowicz H."/>
        </authorList>
    </citation>
    <scope>NUCLEOTIDE SEQUENCE [LARGE SCALE GENOMIC DNA]</scope>
    <source>
        <strain evidence="9 10">DSM 16112</strain>
    </source>
</reference>
<dbReference type="Proteomes" id="UP000184327">
    <property type="component" value="Unassembled WGS sequence"/>
</dbReference>
<dbReference type="STRING" id="1122156.SAMN02745117_01048"/>
<evidence type="ECO:0000313" key="9">
    <source>
        <dbReference type="EMBL" id="SHE92262.1"/>
    </source>
</evidence>
<feature type="compositionally biased region" description="Polar residues" evidence="7">
    <location>
        <begin position="256"/>
        <end position="268"/>
    </location>
</feature>
<evidence type="ECO:0000313" key="10">
    <source>
        <dbReference type="Proteomes" id="UP000184327"/>
    </source>
</evidence>
<keyword evidence="4 6" id="KW-0862">Zinc</keyword>
<organism evidence="9 10">
    <name type="scientific">Lampropedia hyalina DSM 16112</name>
    <dbReference type="NCBI Taxonomy" id="1122156"/>
    <lineage>
        <taxon>Bacteria</taxon>
        <taxon>Pseudomonadati</taxon>
        <taxon>Pseudomonadota</taxon>
        <taxon>Betaproteobacteria</taxon>
        <taxon>Burkholderiales</taxon>
        <taxon>Comamonadaceae</taxon>
        <taxon>Lampropedia</taxon>
    </lineage>
</organism>
<proteinExistence type="inferred from homology"/>
<evidence type="ECO:0000256" key="4">
    <source>
        <dbReference type="ARBA" id="ARBA00022833"/>
    </source>
</evidence>
<feature type="domain" description="Peptidase M48" evidence="8">
    <location>
        <begin position="88"/>
        <end position="263"/>
    </location>
</feature>
<evidence type="ECO:0000256" key="3">
    <source>
        <dbReference type="ARBA" id="ARBA00022801"/>
    </source>
</evidence>
<dbReference type="GO" id="GO:0046872">
    <property type="term" value="F:metal ion binding"/>
    <property type="evidence" value="ECO:0007669"/>
    <property type="project" value="UniProtKB-KW"/>
</dbReference>
<accession>A0A1M4XGH2</accession>
<sequence length="268" mass="28709">MPHPSHTPFVPFFHFRSRWLAASAALALSLSLSGCNVLENPDMVTAGAGLVRAATLTQTEVAVLSAQSCEAMDAQSQVLPSNSAYGQRLQRLVTQFPRDVNGQALQYRVYQNKEPNAWAMANGCVRVYSGLMDLMNDDELRGVVGHEIGHVALGHSTARMRTVYATSAARQAIAASGSSVAAALSQSMAGDLAETFINAQFSQVQETAADNYAYDLLTQLQLNRQGLVTGFQKLSALSGGGSGLPFLSSHPPSGKRAQNIQNRLNQER</sequence>
<keyword evidence="2" id="KW-0479">Metal-binding</keyword>
<keyword evidence="10" id="KW-1185">Reference proteome</keyword>
<comment type="cofactor">
    <cofactor evidence="6">
        <name>Zn(2+)</name>
        <dbReference type="ChEBI" id="CHEBI:29105"/>
    </cofactor>
    <text evidence="6">Binds 1 zinc ion per subunit.</text>
</comment>
<evidence type="ECO:0000256" key="5">
    <source>
        <dbReference type="ARBA" id="ARBA00023049"/>
    </source>
</evidence>
<dbReference type="Gene3D" id="3.30.2010.10">
    <property type="entry name" value="Metalloproteases ('zincins'), catalytic domain"/>
    <property type="match status" value="1"/>
</dbReference>